<dbReference type="AlphaFoldDB" id="A0ABD0LGL7"/>
<evidence type="ECO:0000313" key="1">
    <source>
        <dbReference type="EMBL" id="KAK7498505.1"/>
    </source>
</evidence>
<organism evidence="1 2">
    <name type="scientific">Batillaria attramentaria</name>
    <dbReference type="NCBI Taxonomy" id="370345"/>
    <lineage>
        <taxon>Eukaryota</taxon>
        <taxon>Metazoa</taxon>
        <taxon>Spiralia</taxon>
        <taxon>Lophotrochozoa</taxon>
        <taxon>Mollusca</taxon>
        <taxon>Gastropoda</taxon>
        <taxon>Caenogastropoda</taxon>
        <taxon>Sorbeoconcha</taxon>
        <taxon>Cerithioidea</taxon>
        <taxon>Batillariidae</taxon>
        <taxon>Batillaria</taxon>
    </lineage>
</organism>
<dbReference type="EMBL" id="JACVVK020000050">
    <property type="protein sequence ID" value="KAK7498505.1"/>
    <property type="molecule type" value="Genomic_DNA"/>
</dbReference>
<feature type="non-terminal residue" evidence="1">
    <location>
        <position position="58"/>
    </location>
</feature>
<sequence length="58" mass="6220">MKQSVPNDRSDSGLCCGHGGSHEFKQEAPVTCLSPAILLERHSWAQAEISQLADNVLG</sequence>
<accession>A0ABD0LGL7</accession>
<evidence type="ECO:0000313" key="2">
    <source>
        <dbReference type="Proteomes" id="UP001519460"/>
    </source>
</evidence>
<name>A0ABD0LGL7_9CAEN</name>
<protein>
    <submittedName>
        <fullName evidence="1">Uncharacterized protein</fullName>
    </submittedName>
</protein>
<comment type="caution">
    <text evidence="1">The sequence shown here is derived from an EMBL/GenBank/DDBJ whole genome shotgun (WGS) entry which is preliminary data.</text>
</comment>
<proteinExistence type="predicted"/>
<reference evidence="1 2" key="1">
    <citation type="journal article" date="2023" name="Sci. Data">
        <title>Genome assembly of the Korean intertidal mud-creeper Batillaria attramentaria.</title>
        <authorList>
            <person name="Patra A.K."/>
            <person name="Ho P.T."/>
            <person name="Jun S."/>
            <person name="Lee S.J."/>
            <person name="Kim Y."/>
            <person name="Won Y.J."/>
        </authorList>
    </citation>
    <scope>NUCLEOTIDE SEQUENCE [LARGE SCALE GENOMIC DNA]</scope>
    <source>
        <strain evidence="1">Wonlab-2016</strain>
    </source>
</reference>
<gene>
    <name evidence="1" type="ORF">BaRGS_00010165</name>
</gene>
<keyword evidence="2" id="KW-1185">Reference proteome</keyword>
<dbReference type="Proteomes" id="UP001519460">
    <property type="component" value="Unassembled WGS sequence"/>
</dbReference>